<feature type="region of interest" description="Disordered" evidence="2">
    <location>
        <begin position="344"/>
        <end position="405"/>
    </location>
</feature>
<feature type="compositionally biased region" description="Low complexity" evidence="2">
    <location>
        <begin position="300"/>
        <end position="316"/>
    </location>
</feature>
<dbReference type="InterPro" id="IPR032675">
    <property type="entry name" value="LRR_dom_sf"/>
</dbReference>
<gene>
    <name evidence="4" type="ORF">SEMRO_1788_G297610.1</name>
</gene>
<name>A0A9N8EW80_9STRA</name>
<sequence>MRKLYKSPSILASLLVLEPTHVTATLQIADLPTISLGTLLNIPVTVPDFFGWCFDRSLASFCIFPADRDQQASPREGDATTAEGQDNLIDDYSVAGTIDLARFWVEDMCSSVVNEPAKRELLALAKFFYQLDGGPNVVSSSPGSGWLVGCDPCSWGGVLCNSERRVVELLLASSGLSGQVSPSLGSLEQLVVLDLRYNEGLVGTIPEELGLLSDAESIRLSGTSLSGPMPESICDLLLPDLEADCGGSNPMVSCDCCAYCSTTTTVDVLVESVADVPPSFAPVQATPLPTIASKTEDPTMKPSQQPTPSPQATETQFPTQLTTSYSLSEEPTFVMATITENVAHTESPTEHPSETPSDSPTGSPTMAPTTVSPTGAPTQSPTTRSREMTSSPVSPIPAPTYDGNPAEEWLSESGCRNSVPILRRLNLVSLASLYFSTKNTRTEGPLYDLGWLGSCDPCTWGQISCDELGNIVGLDLSSLELRGRIHPYTGLLTDLISLNLQDNQLTGEIPFGLQYLSNAESILLHDNLLWGDMPPEICSLRSQQLNELSSDCSTEETTISCDCCSLCA</sequence>
<evidence type="ECO:0000256" key="3">
    <source>
        <dbReference type="SAM" id="SignalP"/>
    </source>
</evidence>
<dbReference type="OrthoDB" id="1189815at2759"/>
<dbReference type="PANTHER" id="PTHR47988">
    <property type="entry name" value="SOMATIC EMBRYOGENESIS RECEPTOR KINASE 1"/>
    <property type="match status" value="1"/>
</dbReference>
<dbReference type="AlphaFoldDB" id="A0A9N8EW80"/>
<protein>
    <submittedName>
        <fullName evidence="4">Leucine Rich Repeat</fullName>
    </submittedName>
</protein>
<dbReference type="EMBL" id="CAICTM010001786">
    <property type="protein sequence ID" value="CAB9526169.1"/>
    <property type="molecule type" value="Genomic_DNA"/>
</dbReference>
<reference evidence="4" key="1">
    <citation type="submission" date="2020-06" db="EMBL/GenBank/DDBJ databases">
        <authorList>
            <consortium name="Plant Systems Biology data submission"/>
        </authorList>
    </citation>
    <scope>NUCLEOTIDE SEQUENCE</scope>
    <source>
        <strain evidence="4">D6</strain>
    </source>
</reference>
<dbReference type="Pfam" id="PF00560">
    <property type="entry name" value="LRR_1"/>
    <property type="match status" value="1"/>
</dbReference>
<feature type="chain" id="PRO_5040232994" evidence="3">
    <location>
        <begin position="25"/>
        <end position="568"/>
    </location>
</feature>
<dbReference type="InterPro" id="IPR001611">
    <property type="entry name" value="Leu-rich_rpt"/>
</dbReference>
<evidence type="ECO:0000256" key="1">
    <source>
        <dbReference type="ARBA" id="ARBA00022729"/>
    </source>
</evidence>
<organism evidence="4 5">
    <name type="scientific">Seminavis robusta</name>
    <dbReference type="NCBI Taxonomy" id="568900"/>
    <lineage>
        <taxon>Eukaryota</taxon>
        <taxon>Sar</taxon>
        <taxon>Stramenopiles</taxon>
        <taxon>Ochrophyta</taxon>
        <taxon>Bacillariophyta</taxon>
        <taxon>Bacillariophyceae</taxon>
        <taxon>Bacillariophycidae</taxon>
        <taxon>Naviculales</taxon>
        <taxon>Naviculaceae</taxon>
        <taxon>Seminavis</taxon>
    </lineage>
</organism>
<feature type="compositionally biased region" description="Polar residues" evidence="2">
    <location>
        <begin position="354"/>
        <end position="393"/>
    </location>
</feature>
<keyword evidence="5" id="KW-1185">Reference proteome</keyword>
<comment type="caution">
    <text evidence="4">The sequence shown here is derived from an EMBL/GenBank/DDBJ whole genome shotgun (WGS) entry which is preliminary data.</text>
</comment>
<dbReference type="Gene3D" id="3.80.10.10">
    <property type="entry name" value="Ribonuclease Inhibitor"/>
    <property type="match status" value="2"/>
</dbReference>
<dbReference type="SUPFAM" id="SSF52047">
    <property type="entry name" value="RNI-like"/>
    <property type="match status" value="1"/>
</dbReference>
<feature type="region of interest" description="Disordered" evidence="2">
    <location>
        <begin position="279"/>
        <end position="319"/>
    </location>
</feature>
<feature type="signal peptide" evidence="3">
    <location>
        <begin position="1"/>
        <end position="24"/>
    </location>
</feature>
<keyword evidence="1 3" id="KW-0732">Signal</keyword>
<evidence type="ECO:0000313" key="4">
    <source>
        <dbReference type="EMBL" id="CAB9526169.1"/>
    </source>
</evidence>
<accession>A0A9N8EW80</accession>
<proteinExistence type="predicted"/>
<evidence type="ECO:0000313" key="5">
    <source>
        <dbReference type="Proteomes" id="UP001153069"/>
    </source>
</evidence>
<evidence type="ECO:0000256" key="2">
    <source>
        <dbReference type="SAM" id="MobiDB-lite"/>
    </source>
</evidence>
<dbReference type="Proteomes" id="UP001153069">
    <property type="component" value="Unassembled WGS sequence"/>
</dbReference>